<protein>
    <recommendedName>
        <fullName evidence="1">Myb/SANT-like domain-containing protein</fullName>
    </recommendedName>
</protein>
<feature type="domain" description="Myb/SANT-like" evidence="1">
    <location>
        <begin position="27"/>
        <end position="116"/>
    </location>
</feature>
<accession>A0AAW2IW54</accession>
<dbReference type="InterPro" id="IPR024752">
    <property type="entry name" value="Myb/SANT-like_dom"/>
</dbReference>
<proteinExistence type="predicted"/>
<reference evidence="2" key="1">
    <citation type="submission" date="2020-06" db="EMBL/GenBank/DDBJ databases">
        <authorList>
            <person name="Li T."/>
            <person name="Hu X."/>
            <person name="Zhang T."/>
            <person name="Song X."/>
            <person name="Zhang H."/>
            <person name="Dai N."/>
            <person name="Sheng W."/>
            <person name="Hou X."/>
            <person name="Wei L."/>
        </authorList>
    </citation>
    <scope>NUCLEOTIDE SEQUENCE</scope>
    <source>
        <strain evidence="2">G01</strain>
        <tissue evidence="2">Leaf</tissue>
    </source>
</reference>
<comment type="caution">
    <text evidence="2">The sequence shown here is derived from an EMBL/GenBank/DDBJ whole genome shotgun (WGS) entry which is preliminary data.</text>
</comment>
<evidence type="ECO:0000259" key="1">
    <source>
        <dbReference type="Pfam" id="PF12776"/>
    </source>
</evidence>
<dbReference type="Pfam" id="PF12776">
    <property type="entry name" value="Myb_DNA-bind_3"/>
    <property type="match status" value="1"/>
</dbReference>
<dbReference type="EMBL" id="JACGWK010001538">
    <property type="protein sequence ID" value="KAL0286449.1"/>
    <property type="molecule type" value="Genomic_DNA"/>
</dbReference>
<dbReference type="AlphaFoldDB" id="A0AAW2IW54"/>
<organism evidence="2">
    <name type="scientific">Sesamum angustifolium</name>
    <dbReference type="NCBI Taxonomy" id="2727405"/>
    <lineage>
        <taxon>Eukaryota</taxon>
        <taxon>Viridiplantae</taxon>
        <taxon>Streptophyta</taxon>
        <taxon>Embryophyta</taxon>
        <taxon>Tracheophyta</taxon>
        <taxon>Spermatophyta</taxon>
        <taxon>Magnoliopsida</taxon>
        <taxon>eudicotyledons</taxon>
        <taxon>Gunneridae</taxon>
        <taxon>Pentapetalae</taxon>
        <taxon>asterids</taxon>
        <taxon>lamiids</taxon>
        <taxon>Lamiales</taxon>
        <taxon>Pedaliaceae</taxon>
        <taxon>Sesamum</taxon>
    </lineage>
</organism>
<reference evidence="2" key="2">
    <citation type="journal article" date="2024" name="Plant">
        <title>Genomic evolution and insights into agronomic trait innovations of Sesamum species.</title>
        <authorList>
            <person name="Miao H."/>
            <person name="Wang L."/>
            <person name="Qu L."/>
            <person name="Liu H."/>
            <person name="Sun Y."/>
            <person name="Le M."/>
            <person name="Wang Q."/>
            <person name="Wei S."/>
            <person name="Zheng Y."/>
            <person name="Lin W."/>
            <person name="Duan Y."/>
            <person name="Cao H."/>
            <person name="Xiong S."/>
            <person name="Wang X."/>
            <person name="Wei L."/>
            <person name="Li C."/>
            <person name="Ma Q."/>
            <person name="Ju M."/>
            <person name="Zhao R."/>
            <person name="Li G."/>
            <person name="Mu C."/>
            <person name="Tian Q."/>
            <person name="Mei H."/>
            <person name="Zhang T."/>
            <person name="Gao T."/>
            <person name="Zhang H."/>
        </authorList>
    </citation>
    <scope>NUCLEOTIDE SEQUENCE</scope>
    <source>
        <strain evidence="2">G01</strain>
    </source>
</reference>
<gene>
    <name evidence="2" type="ORF">Sangu_2731900</name>
</gene>
<sequence length="126" mass="14638">MSSFEDEGNNTHRRCGAQKEKYGSRRTWSVKEEHVFVNVLKSLIISEWKCDNGFRNGYQMQSEGHMLHVFPNSDIKAEQHINSKIHVRKKQYATLVSKISKSSFVWDNAKSMITVERTVFGTNTLR</sequence>
<evidence type="ECO:0000313" key="2">
    <source>
        <dbReference type="EMBL" id="KAL0286449.1"/>
    </source>
</evidence>
<dbReference type="PANTHER" id="PTHR48464:SF1">
    <property type="entry name" value="MYB_SANT-LIKE DOMAIN-CONTAINING PROTEIN"/>
    <property type="match status" value="1"/>
</dbReference>
<dbReference type="PANTHER" id="PTHR48464">
    <property type="match status" value="1"/>
</dbReference>
<name>A0AAW2IW54_9LAMI</name>